<dbReference type="HOGENOM" id="CLU_028631_0_0_1"/>
<organism evidence="2 3">
    <name type="scientific">Tulasnella calospora MUT 4182</name>
    <dbReference type="NCBI Taxonomy" id="1051891"/>
    <lineage>
        <taxon>Eukaryota</taxon>
        <taxon>Fungi</taxon>
        <taxon>Dikarya</taxon>
        <taxon>Basidiomycota</taxon>
        <taxon>Agaricomycotina</taxon>
        <taxon>Agaricomycetes</taxon>
        <taxon>Cantharellales</taxon>
        <taxon>Tulasnellaceae</taxon>
        <taxon>Tulasnella</taxon>
    </lineage>
</organism>
<feature type="compositionally biased region" description="Basic residues" evidence="1">
    <location>
        <begin position="633"/>
        <end position="642"/>
    </location>
</feature>
<reference evidence="2 3" key="1">
    <citation type="submission" date="2014-04" db="EMBL/GenBank/DDBJ databases">
        <authorList>
            <consortium name="DOE Joint Genome Institute"/>
            <person name="Kuo A."/>
            <person name="Girlanda M."/>
            <person name="Perotto S."/>
            <person name="Kohler A."/>
            <person name="Nagy L.G."/>
            <person name="Floudas D."/>
            <person name="Copeland A."/>
            <person name="Barry K.W."/>
            <person name="Cichocki N."/>
            <person name="Veneault-Fourrey C."/>
            <person name="LaButti K."/>
            <person name="Lindquist E.A."/>
            <person name="Lipzen A."/>
            <person name="Lundell T."/>
            <person name="Morin E."/>
            <person name="Murat C."/>
            <person name="Sun H."/>
            <person name="Tunlid A."/>
            <person name="Henrissat B."/>
            <person name="Grigoriev I.V."/>
            <person name="Hibbett D.S."/>
            <person name="Martin F."/>
            <person name="Nordberg H.P."/>
            <person name="Cantor M.N."/>
            <person name="Hua S.X."/>
        </authorList>
    </citation>
    <scope>NUCLEOTIDE SEQUENCE [LARGE SCALE GENOMIC DNA]</scope>
    <source>
        <strain evidence="2 3">MUT 4182</strain>
    </source>
</reference>
<evidence type="ECO:0000256" key="1">
    <source>
        <dbReference type="SAM" id="MobiDB-lite"/>
    </source>
</evidence>
<protein>
    <submittedName>
        <fullName evidence="2">Uncharacterized protein</fullName>
    </submittedName>
</protein>
<gene>
    <name evidence="2" type="ORF">M407DRAFT_17261</name>
</gene>
<reference evidence="3" key="2">
    <citation type="submission" date="2015-01" db="EMBL/GenBank/DDBJ databases">
        <title>Evolutionary Origins and Diversification of the Mycorrhizal Mutualists.</title>
        <authorList>
            <consortium name="DOE Joint Genome Institute"/>
            <consortium name="Mycorrhizal Genomics Consortium"/>
            <person name="Kohler A."/>
            <person name="Kuo A."/>
            <person name="Nagy L.G."/>
            <person name="Floudas D."/>
            <person name="Copeland A."/>
            <person name="Barry K.W."/>
            <person name="Cichocki N."/>
            <person name="Veneault-Fourrey C."/>
            <person name="LaButti K."/>
            <person name="Lindquist E.A."/>
            <person name="Lipzen A."/>
            <person name="Lundell T."/>
            <person name="Morin E."/>
            <person name="Murat C."/>
            <person name="Riley R."/>
            <person name="Ohm R."/>
            <person name="Sun H."/>
            <person name="Tunlid A."/>
            <person name="Henrissat B."/>
            <person name="Grigoriev I.V."/>
            <person name="Hibbett D.S."/>
            <person name="Martin F."/>
        </authorList>
    </citation>
    <scope>NUCLEOTIDE SEQUENCE [LARGE SCALE GENOMIC DNA]</scope>
    <source>
        <strain evidence="3">MUT 4182</strain>
    </source>
</reference>
<evidence type="ECO:0000313" key="3">
    <source>
        <dbReference type="Proteomes" id="UP000054248"/>
    </source>
</evidence>
<dbReference type="EMBL" id="KN822945">
    <property type="protein sequence ID" value="KIO34004.1"/>
    <property type="molecule type" value="Genomic_DNA"/>
</dbReference>
<feature type="region of interest" description="Disordered" evidence="1">
    <location>
        <begin position="616"/>
        <end position="642"/>
    </location>
</feature>
<dbReference type="AlphaFoldDB" id="A0A0C3QXY3"/>
<dbReference type="STRING" id="1051891.A0A0C3QXY3"/>
<evidence type="ECO:0000313" key="2">
    <source>
        <dbReference type="EMBL" id="KIO34004.1"/>
    </source>
</evidence>
<proteinExistence type="predicted"/>
<dbReference type="Proteomes" id="UP000054248">
    <property type="component" value="Unassembled WGS sequence"/>
</dbReference>
<name>A0A0C3QXY3_9AGAM</name>
<accession>A0A0C3QXY3</accession>
<keyword evidence="3" id="KW-1185">Reference proteome</keyword>
<sequence>MAKAIWKTSPDPRSADETDLLIRSLTTLLHLLPEPPVLVDPKSEQHRSHRRKRGRTSYRGILLDRAALLLVSGHEPSDAAAVNAIIHPYAGIHVVVVKERPRGLDPIVVSEDGKKLTVLDPRFVNTPSSADLALELGNDDIASRPFPRSSSGQDVIPPDVHAEHLVELFREGFHCKNDFREDNRRRLKRYVLLYSFSKIRERFDAEWTPGENAKFRDFFIVANSPHATFSSEEYQNVSPPESDEGLPEFPRMPDDESWLLRWLRSYGYALDTDPNDATKIRWTVESGMYVYRCISANINAVRLCLSQIEKTLECPKDPNQDEKKRYKQATGALDKLADALDMIYLAVYQSPTFWKTMHTLQPLIQHHLSQPRTSPSKHALGQRDLPSTADHAADLIEDDCAYELDDLADDPDIQLLGPEVRKLRHWLILLSQWTNGISKLGSLLYKFSRSPPHSVTVWTKYADPPVLRREQASLFETLVYVETDLSMNDRIQVVKDATSRSKVKSRALNILRSVKANEDPLEWLGVFEGSIHCEAQLSEGWQRTEFPCHSIGSSRRSCFCCDLLLECQHLRTGMSSLGEVVPWAPPLGLDPLIKEKILRQLVARLQRFFVPEPPSSQLIPPLRDSQDQSVFKRFTRSTKRKR</sequence>